<protein>
    <recommendedName>
        <fullName evidence="4">DUF4332 domain-containing protein</fullName>
    </recommendedName>
</protein>
<sequence>MVLLSVSLSSGLFWVFMLIAFGVGYLVSGMFTKNKFRSELEKCRLEKSMLLNNVKEGADSSLSSNTIKAVQTRGRSGRAIKATEIKVPQKRIIQAKLNFEKIGEAGPEQANDLKQIDGIGPFLEKKLNEIGIYTYRQLSRLEADDIKTLTTALEFFPGRIERDKWLEQAKMLAKKYPANKSV</sequence>
<feature type="transmembrane region" description="Helical" evidence="1">
    <location>
        <begin position="12"/>
        <end position="32"/>
    </location>
</feature>
<dbReference type="Gene3D" id="1.10.150.20">
    <property type="entry name" value="5' to 3' exonuclease, C-terminal subdomain"/>
    <property type="match status" value="1"/>
</dbReference>
<keyword evidence="1" id="KW-0472">Membrane</keyword>
<dbReference type="Proteomes" id="UP000305939">
    <property type="component" value="Unassembled WGS sequence"/>
</dbReference>
<dbReference type="RefSeq" id="WP_136336134.1">
    <property type="nucleotide sequence ID" value="NZ_QXMP01000019.1"/>
</dbReference>
<evidence type="ECO:0000313" key="3">
    <source>
        <dbReference type="Proteomes" id="UP000305939"/>
    </source>
</evidence>
<dbReference type="AlphaFoldDB" id="A0A4S3M2T5"/>
<evidence type="ECO:0000256" key="1">
    <source>
        <dbReference type="SAM" id="Phobius"/>
    </source>
</evidence>
<keyword evidence="3" id="KW-1185">Reference proteome</keyword>
<keyword evidence="1" id="KW-1133">Transmembrane helix</keyword>
<reference evidence="2 3" key="1">
    <citation type="submission" date="2019-04" db="EMBL/GenBank/DDBJ databases">
        <title>Draft genome sequence of Robertkochia marina CC-AMO-30D.</title>
        <authorList>
            <person name="Hameed A."/>
            <person name="Lin S.-Y."/>
            <person name="Shahina M."/>
            <person name="Lai W.-A."/>
            <person name="Young C.-C."/>
        </authorList>
    </citation>
    <scope>NUCLEOTIDE SEQUENCE [LARGE SCALE GENOMIC DNA]</scope>
    <source>
        <strain evidence="2 3">CC-AMO-30D</strain>
    </source>
</reference>
<dbReference type="OrthoDB" id="9807941at2"/>
<accession>A0A4S3M2T5</accession>
<name>A0A4S3M2T5_9FLAO</name>
<organism evidence="2 3">
    <name type="scientific">Robertkochia marina</name>
    <dbReference type="NCBI Taxonomy" id="1227945"/>
    <lineage>
        <taxon>Bacteria</taxon>
        <taxon>Pseudomonadati</taxon>
        <taxon>Bacteroidota</taxon>
        <taxon>Flavobacteriia</taxon>
        <taxon>Flavobacteriales</taxon>
        <taxon>Flavobacteriaceae</taxon>
        <taxon>Robertkochia</taxon>
    </lineage>
</organism>
<evidence type="ECO:0000313" key="2">
    <source>
        <dbReference type="EMBL" id="THD67929.1"/>
    </source>
</evidence>
<comment type="caution">
    <text evidence="2">The sequence shown here is derived from an EMBL/GenBank/DDBJ whole genome shotgun (WGS) entry which is preliminary data.</text>
</comment>
<gene>
    <name evidence="2" type="ORF">E7Z59_09780</name>
</gene>
<dbReference type="EMBL" id="SSMC01000002">
    <property type="protein sequence ID" value="THD67929.1"/>
    <property type="molecule type" value="Genomic_DNA"/>
</dbReference>
<evidence type="ECO:0008006" key="4">
    <source>
        <dbReference type="Google" id="ProtNLM"/>
    </source>
</evidence>
<proteinExistence type="predicted"/>
<keyword evidence="1" id="KW-0812">Transmembrane</keyword>